<dbReference type="Pfam" id="PF00271">
    <property type="entry name" value="Helicase_C"/>
    <property type="match status" value="1"/>
</dbReference>
<dbReference type="Gene3D" id="3.40.50.300">
    <property type="entry name" value="P-loop containing nucleotide triphosphate hydrolases"/>
    <property type="match status" value="2"/>
</dbReference>
<feature type="domain" description="DEAD-box RNA helicase Q" evidence="10">
    <location>
        <begin position="14"/>
        <end position="42"/>
    </location>
</feature>
<protein>
    <submittedName>
        <fullName evidence="11">DEAD/DEAH box helicase</fullName>
    </submittedName>
</protein>
<dbReference type="InterPro" id="IPR011545">
    <property type="entry name" value="DEAD/DEAH_box_helicase_dom"/>
</dbReference>
<evidence type="ECO:0000256" key="1">
    <source>
        <dbReference type="ARBA" id="ARBA00022741"/>
    </source>
</evidence>
<evidence type="ECO:0000259" key="8">
    <source>
        <dbReference type="PROSITE" id="PS51192"/>
    </source>
</evidence>
<dbReference type="CDD" id="cd18787">
    <property type="entry name" value="SF2_C_DEAD"/>
    <property type="match status" value="1"/>
</dbReference>
<dbReference type="SMART" id="SM00490">
    <property type="entry name" value="HELICc"/>
    <property type="match status" value="1"/>
</dbReference>
<evidence type="ECO:0000256" key="2">
    <source>
        <dbReference type="ARBA" id="ARBA00022801"/>
    </source>
</evidence>
<feature type="region of interest" description="Disordered" evidence="7">
    <location>
        <begin position="390"/>
        <end position="448"/>
    </location>
</feature>
<keyword evidence="4" id="KW-0067">ATP-binding</keyword>
<keyword evidence="1" id="KW-0547">Nucleotide-binding</keyword>
<dbReference type="PANTHER" id="PTHR47959:SF1">
    <property type="entry name" value="ATP-DEPENDENT RNA HELICASE DBPA"/>
    <property type="match status" value="1"/>
</dbReference>
<feature type="domain" description="Helicase ATP-binding" evidence="8">
    <location>
        <begin position="45"/>
        <end position="216"/>
    </location>
</feature>
<sequence>MLSLFKKSGEAMSNAFKRFNFSDKMLNAIDRINFTHPTLVQERVIPKVLKKDNVVVQSETGSGKSHAFLLPIIHEINPESPRTQAVILAPTRELAKQLHQMTLGILESYPEITAKAFIGGTDIERDTQKASHAPHIVIGTPTRVKDLRDNGGLNLRHVTRLVIDEADLMIDLGFLEQIDSISSSVDEKSQFLVFSATIPEALRNFLRKYIGDTEVIVIDQPRNKASIHYSLVPVKGDDKAKKVLELTENITPYIGLIFANSKERADDLFDYLNSNGVNVGLFHGGLKPRERTKEIRKIRSLEYEWIVASDLAARGLDIDGASHVINYDIPKDIEFFTHRIGRVGRGNYTGTGITIYTPEDEHLINLLESKGYAFVHEDIKNGELTEIKSRTERAKRKRRESHLENQLVNKVKKRKKVKPGYKKKMKSELDALKREERMKHAKRNKKKR</sequence>
<dbReference type="InterPro" id="IPR001650">
    <property type="entry name" value="Helicase_C-like"/>
</dbReference>
<organism evidence="11 12">
    <name type="scientific">Salinicoccus jeotgali</name>
    <dbReference type="NCBI Taxonomy" id="381634"/>
    <lineage>
        <taxon>Bacteria</taxon>
        <taxon>Bacillati</taxon>
        <taxon>Bacillota</taxon>
        <taxon>Bacilli</taxon>
        <taxon>Bacillales</taxon>
        <taxon>Staphylococcaceae</taxon>
        <taxon>Salinicoccus</taxon>
    </lineage>
</organism>
<dbReference type="InterPro" id="IPR050079">
    <property type="entry name" value="DEAD_box_RNA_helicase"/>
</dbReference>
<dbReference type="EMBL" id="BAABCK010000020">
    <property type="protein sequence ID" value="GAA3722417.1"/>
    <property type="molecule type" value="Genomic_DNA"/>
</dbReference>
<comment type="similarity">
    <text evidence="5">Belongs to the DEAD box helicase family.</text>
</comment>
<evidence type="ECO:0000259" key="9">
    <source>
        <dbReference type="PROSITE" id="PS51194"/>
    </source>
</evidence>
<evidence type="ECO:0000313" key="12">
    <source>
        <dbReference type="Proteomes" id="UP001500920"/>
    </source>
</evidence>
<evidence type="ECO:0000313" key="11">
    <source>
        <dbReference type="EMBL" id="GAA3722417.1"/>
    </source>
</evidence>
<feature type="short sequence motif" description="Q motif" evidence="6">
    <location>
        <begin position="14"/>
        <end position="42"/>
    </location>
</feature>
<keyword evidence="2" id="KW-0378">Hydrolase</keyword>
<feature type="compositionally biased region" description="Basic residues" evidence="7">
    <location>
        <begin position="439"/>
        <end position="448"/>
    </location>
</feature>
<dbReference type="PROSITE" id="PS51192">
    <property type="entry name" value="HELICASE_ATP_BIND_1"/>
    <property type="match status" value="1"/>
</dbReference>
<evidence type="ECO:0000256" key="3">
    <source>
        <dbReference type="ARBA" id="ARBA00022806"/>
    </source>
</evidence>
<feature type="compositionally biased region" description="Basic residues" evidence="7">
    <location>
        <begin position="410"/>
        <end position="425"/>
    </location>
</feature>
<gene>
    <name evidence="11" type="ORF">GCM10022378_10610</name>
</gene>
<accession>A0ABP7ESJ7</accession>
<dbReference type="InterPro" id="IPR014014">
    <property type="entry name" value="RNA_helicase_DEAD_Q_motif"/>
</dbReference>
<feature type="domain" description="Helicase C-terminal" evidence="9">
    <location>
        <begin position="242"/>
        <end position="395"/>
    </location>
</feature>
<dbReference type="Proteomes" id="UP001500920">
    <property type="component" value="Unassembled WGS sequence"/>
</dbReference>
<keyword evidence="12" id="KW-1185">Reference proteome</keyword>
<dbReference type="SMART" id="SM00487">
    <property type="entry name" value="DEXDc"/>
    <property type="match status" value="1"/>
</dbReference>
<dbReference type="InterPro" id="IPR027417">
    <property type="entry name" value="P-loop_NTPase"/>
</dbReference>
<evidence type="ECO:0000256" key="5">
    <source>
        <dbReference type="ARBA" id="ARBA00038437"/>
    </source>
</evidence>
<dbReference type="PANTHER" id="PTHR47959">
    <property type="entry name" value="ATP-DEPENDENT RNA HELICASE RHLE-RELATED"/>
    <property type="match status" value="1"/>
</dbReference>
<evidence type="ECO:0000256" key="7">
    <source>
        <dbReference type="SAM" id="MobiDB-lite"/>
    </source>
</evidence>
<evidence type="ECO:0000256" key="4">
    <source>
        <dbReference type="ARBA" id="ARBA00022840"/>
    </source>
</evidence>
<dbReference type="GO" id="GO:0004386">
    <property type="term" value="F:helicase activity"/>
    <property type="evidence" value="ECO:0007669"/>
    <property type="project" value="UniProtKB-KW"/>
</dbReference>
<dbReference type="PROSITE" id="PS51195">
    <property type="entry name" value="Q_MOTIF"/>
    <property type="match status" value="1"/>
</dbReference>
<dbReference type="InterPro" id="IPR014001">
    <property type="entry name" value="Helicase_ATP-bd"/>
</dbReference>
<feature type="compositionally biased region" description="Basic and acidic residues" evidence="7">
    <location>
        <begin position="426"/>
        <end position="438"/>
    </location>
</feature>
<dbReference type="PROSITE" id="PS51194">
    <property type="entry name" value="HELICASE_CTER"/>
    <property type="match status" value="1"/>
</dbReference>
<dbReference type="InterPro" id="IPR044742">
    <property type="entry name" value="DEAD/DEAH_RhlB"/>
</dbReference>
<proteinExistence type="inferred from homology"/>
<reference evidence="12" key="1">
    <citation type="journal article" date="2019" name="Int. J. Syst. Evol. Microbiol.">
        <title>The Global Catalogue of Microorganisms (GCM) 10K type strain sequencing project: providing services to taxonomists for standard genome sequencing and annotation.</title>
        <authorList>
            <consortium name="The Broad Institute Genomics Platform"/>
            <consortium name="The Broad Institute Genome Sequencing Center for Infectious Disease"/>
            <person name="Wu L."/>
            <person name="Ma J."/>
        </authorList>
    </citation>
    <scope>NUCLEOTIDE SEQUENCE [LARGE SCALE GENOMIC DNA]</scope>
    <source>
        <strain evidence="12">JCM 16981</strain>
    </source>
</reference>
<evidence type="ECO:0000259" key="10">
    <source>
        <dbReference type="PROSITE" id="PS51195"/>
    </source>
</evidence>
<evidence type="ECO:0000256" key="6">
    <source>
        <dbReference type="PROSITE-ProRule" id="PRU00552"/>
    </source>
</evidence>
<dbReference type="Pfam" id="PF00270">
    <property type="entry name" value="DEAD"/>
    <property type="match status" value="1"/>
</dbReference>
<name>A0ABP7ESJ7_9STAP</name>
<dbReference type="CDD" id="cd00268">
    <property type="entry name" value="DEADc"/>
    <property type="match status" value="1"/>
</dbReference>
<dbReference type="SUPFAM" id="SSF52540">
    <property type="entry name" value="P-loop containing nucleoside triphosphate hydrolases"/>
    <property type="match status" value="1"/>
</dbReference>
<keyword evidence="3 11" id="KW-0347">Helicase</keyword>
<comment type="caution">
    <text evidence="11">The sequence shown here is derived from an EMBL/GenBank/DDBJ whole genome shotgun (WGS) entry which is preliminary data.</text>
</comment>